<name>A0A143DD55_9PROT</name>
<dbReference type="KEGG" id="hjo:AY555_03915"/>
<proteinExistence type="predicted"/>
<keyword evidence="2" id="KW-1185">Reference proteome</keyword>
<reference evidence="1 2" key="1">
    <citation type="submission" date="2016-02" db="EMBL/GenBank/DDBJ databases">
        <title>Complete Genome of H5569, the type strain of the newly described species Haematospirillium jordaniae.</title>
        <authorList>
            <person name="Nicholson A.C."/>
            <person name="Humrighouse B.W."/>
            <person name="Loparov V."/>
            <person name="McQuiston J.R."/>
        </authorList>
    </citation>
    <scope>NUCLEOTIDE SEQUENCE [LARGE SCALE GENOMIC DNA]</scope>
    <source>
        <strain evidence="1 2">H5569</strain>
    </source>
</reference>
<gene>
    <name evidence="1" type="ORF">AY555_03915</name>
</gene>
<dbReference type="GeneID" id="53316295"/>
<dbReference type="Pfam" id="PF08902">
    <property type="entry name" value="DUF1848"/>
    <property type="match status" value="1"/>
</dbReference>
<dbReference type="Proteomes" id="UP000076066">
    <property type="component" value="Chromosome"/>
</dbReference>
<evidence type="ECO:0000313" key="1">
    <source>
        <dbReference type="EMBL" id="AMW34470.1"/>
    </source>
</evidence>
<dbReference type="InterPro" id="IPR014998">
    <property type="entry name" value="DUF1848"/>
</dbReference>
<evidence type="ECO:0000313" key="2">
    <source>
        <dbReference type="Proteomes" id="UP000076066"/>
    </source>
</evidence>
<dbReference type="RefSeq" id="WP_066133719.1">
    <property type="nucleotide sequence ID" value="NZ_CP014525.1"/>
</dbReference>
<dbReference type="AlphaFoldDB" id="A0A143DD55"/>
<sequence length="300" mass="33225">MTCKETGSGTRPVLSASYKTDIPAFYGDWFVNRLQAGHVTVHNVWNNRPFTVDLRPHALSGIVLWTRNIKPFLHHMPAVDALGLPTVIQFTVTGYPRNLDRFVPDAYQAVEMIRTLAGARGSDAVVWRYDPILFTSLTPPHWHRETFSRLAQDLRGAVNEVVVSFAQFYSKTRRSLARVAQHSHLTWHDPDDDTKKELLGDFLAIAQDNGMALSLCAQRHLLVPGLQDAACIDTERLSRLAGQAVITGSRSHRASCACAASKDIGAYNTCPQGCIYCYATTTHVKAREAAQSHKAGQEAL</sequence>
<dbReference type="EMBL" id="CP014525">
    <property type="protein sequence ID" value="AMW34470.1"/>
    <property type="molecule type" value="Genomic_DNA"/>
</dbReference>
<accession>A0A143DD55</accession>
<protein>
    <recommendedName>
        <fullName evidence="3">DNA repair photolyase</fullName>
    </recommendedName>
</protein>
<organism evidence="1 2">
    <name type="scientific">Haematospirillum jordaniae</name>
    <dbReference type="NCBI Taxonomy" id="1549855"/>
    <lineage>
        <taxon>Bacteria</taxon>
        <taxon>Pseudomonadati</taxon>
        <taxon>Pseudomonadota</taxon>
        <taxon>Alphaproteobacteria</taxon>
        <taxon>Rhodospirillales</taxon>
        <taxon>Novispirillaceae</taxon>
        <taxon>Haematospirillum</taxon>
    </lineage>
</organism>
<dbReference type="OrthoDB" id="9771212at2"/>
<evidence type="ECO:0008006" key="3">
    <source>
        <dbReference type="Google" id="ProtNLM"/>
    </source>
</evidence>